<keyword evidence="2" id="KW-0479">Metal-binding</keyword>
<dbReference type="STRING" id="516051.VC82_1852"/>
<evidence type="ECO:0000256" key="4">
    <source>
        <dbReference type="ARBA" id="ARBA00022833"/>
    </source>
</evidence>
<dbReference type="GO" id="GO:0046872">
    <property type="term" value="F:metal ion binding"/>
    <property type="evidence" value="ECO:0007669"/>
    <property type="project" value="UniProtKB-KW"/>
</dbReference>
<dbReference type="PANTHER" id="PTHR15162">
    <property type="entry name" value="ASPARTOACYLASE"/>
    <property type="match status" value="1"/>
</dbReference>
<accession>A0A0D5YT02</accession>
<dbReference type="EMBL" id="CP011071">
    <property type="protein sequence ID" value="AKA35457.1"/>
    <property type="molecule type" value="Genomic_DNA"/>
</dbReference>
<dbReference type="InterPro" id="IPR050178">
    <property type="entry name" value="AspA/AstE_fam"/>
</dbReference>
<dbReference type="HOGENOM" id="CLU_057850_0_0_10"/>
<dbReference type="GO" id="GO:0016788">
    <property type="term" value="F:hydrolase activity, acting on ester bonds"/>
    <property type="evidence" value="ECO:0007669"/>
    <property type="project" value="InterPro"/>
</dbReference>
<dbReference type="RefSeq" id="WP_045802114.1">
    <property type="nucleotide sequence ID" value="NZ_CP011071.1"/>
</dbReference>
<dbReference type="Pfam" id="PF24827">
    <property type="entry name" value="AstE_AspA_cat"/>
    <property type="match status" value="1"/>
</dbReference>
<reference evidence="6 7" key="1">
    <citation type="submission" date="2015-03" db="EMBL/GenBank/DDBJ databases">
        <title>Complete genome sequence of Muricauda lutaonensis CC-HSB-11T, isolated from a coastal hot spring.</title>
        <authorList>
            <person name="Kim K.M."/>
        </authorList>
    </citation>
    <scope>NUCLEOTIDE SEQUENCE [LARGE SCALE GENOMIC DNA]</scope>
    <source>
        <strain evidence="6 7">CC-HSB-11</strain>
    </source>
</reference>
<dbReference type="InterPro" id="IPR055438">
    <property type="entry name" value="AstE_AspA_cat"/>
</dbReference>
<dbReference type="PANTHER" id="PTHR15162:SF7">
    <property type="entry name" value="SUCCINYLGLUTAMATE DESUCCINYLASE"/>
    <property type="match status" value="1"/>
</dbReference>
<dbReference type="SUPFAM" id="SSF53187">
    <property type="entry name" value="Zn-dependent exopeptidases"/>
    <property type="match status" value="1"/>
</dbReference>
<protein>
    <submittedName>
        <fullName evidence="6">Succinylglutamate desuccinylase/aspartoacylase</fullName>
    </submittedName>
</protein>
<comment type="cofactor">
    <cofactor evidence="1">
        <name>Zn(2+)</name>
        <dbReference type="ChEBI" id="CHEBI:29105"/>
    </cofactor>
</comment>
<evidence type="ECO:0000313" key="7">
    <source>
        <dbReference type="Proteomes" id="UP000032726"/>
    </source>
</evidence>
<dbReference type="Gene3D" id="3.40.630.10">
    <property type="entry name" value="Zn peptidases"/>
    <property type="match status" value="1"/>
</dbReference>
<evidence type="ECO:0000313" key="6">
    <source>
        <dbReference type="EMBL" id="AKA35457.1"/>
    </source>
</evidence>
<keyword evidence="3" id="KW-0378">Hydrolase</keyword>
<keyword evidence="7" id="KW-1185">Reference proteome</keyword>
<proteinExistence type="predicted"/>
<sequence>MPEVYSKALGSSLQFKRIVGHIKGKQPGPTVVFFGGIHGNEPAGIFALDEVVKKLRSNKTPFNGEFFAVAGNVSALQKKVRFHEEDLNRIWHPERIAQLERQNGRETPDAKEMRALMGFLKELFSTTSPPYYFIDLHTTSGETSPFIVVNDSLLNRKFVSNYPLPIILGIEEYLSGALLSHINEMGYVSFGYESGQHDAASAIENSINFINYTLALTGAVDVGVEELAKLRCKVADSCDEPHTFYEIYYQHEIGPSDQFDMLPGFVNFQKVPKNQPIAINGQGVIKTTKPRQLFMPLYQKKGSEGFYFIREIPRFFLWMSKWVRNLKMDSVLTLLPGINWASNDKVALMVNKKIARFMAKPIFHLLGYRARYIDQNHLIIKNRERNSKERDYIDAPWYR</sequence>
<dbReference type="AlphaFoldDB" id="A0A0D5YT02"/>
<gene>
    <name evidence="6" type="ORF">VC82_1852</name>
</gene>
<dbReference type="OrthoDB" id="1523003at2"/>
<feature type="domain" description="Succinylglutamate desuccinylase/Aspartoacylase catalytic" evidence="5">
    <location>
        <begin position="27"/>
        <end position="144"/>
    </location>
</feature>
<evidence type="ECO:0000259" key="5">
    <source>
        <dbReference type="Pfam" id="PF24827"/>
    </source>
</evidence>
<evidence type="ECO:0000256" key="3">
    <source>
        <dbReference type="ARBA" id="ARBA00022801"/>
    </source>
</evidence>
<name>A0A0D5YT02_9FLAO</name>
<keyword evidence="4" id="KW-0862">Zinc</keyword>
<dbReference type="Proteomes" id="UP000032726">
    <property type="component" value="Chromosome"/>
</dbReference>
<evidence type="ECO:0000256" key="1">
    <source>
        <dbReference type="ARBA" id="ARBA00001947"/>
    </source>
</evidence>
<evidence type="ECO:0000256" key="2">
    <source>
        <dbReference type="ARBA" id="ARBA00022723"/>
    </source>
</evidence>
<organism evidence="6 7">
    <name type="scientific">Flagellimonas lutaonensis</name>
    <dbReference type="NCBI Taxonomy" id="516051"/>
    <lineage>
        <taxon>Bacteria</taxon>
        <taxon>Pseudomonadati</taxon>
        <taxon>Bacteroidota</taxon>
        <taxon>Flavobacteriia</taxon>
        <taxon>Flavobacteriales</taxon>
        <taxon>Flavobacteriaceae</taxon>
        <taxon>Flagellimonas</taxon>
    </lineage>
</organism>
<dbReference type="KEGG" id="mlt:VC82_1852"/>
<dbReference type="PATRIC" id="fig|516051.4.peg.1909"/>
<dbReference type="GO" id="GO:0005829">
    <property type="term" value="C:cytosol"/>
    <property type="evidence" value="ECO:0007669"/>
    <property type="project" value="TreeGrafter"/>
</dbReference>